<evidence type="ECO:0000256" key="5">
    <source>
        <dbReference type="ARBA" id="ARBA00022723"/>
    </source>
</evidence>
<dbReference type="GeneID" id="120250953"/>
<evidence type="ECO:0000256" key="6">
    <source>
        <dbReference type="ARBA" id="ARBA00022801"/>
    </source>
</evidence>
<organism evidence="10 11">
    <name type="scientific">Dioscorea cayennensis subsp. rotundata</name>
    <name type="common">White Guinea yam</name>
    <name type="synonym">Dioscorea rotundata</name>
    <dbReference type="NCBI Taxonomy" id="55577"/>
    <lineage>
        <taxon>Eukaryota</taxon>
        <taxon>Viridiplantae</taxon>
        <taxon>Streptophyta</taxon>
        <taxon>Embryophyta</taxon>
        <taxon>Tracheophyta</taxon>
        <taxon>Spermatophyta</taxon>
        <taxon>Magnoliopsida</taxon>
        <taxon>Liliopsida</taxon>
        <taxon>Dioscoreales</taxon>
        <taxon>Dioscoreaceae</taxon>
        <taxon>Dioscorea</taxon>
    </lineage>
</organism>
<evidence type="ECO:0000259" key="8">
    <source>
        <dbReference type="Pfam" id="PF13359"/>
    </source>
</evidence>
<evidence type="ECO:0000256" key="2">
    <source>
        <dbReference type="ARBA" id="ARBA00004123"/>
    </source>
</evidence>
<comment type="subcellular location">
    <subcellularLocation>
        <location evidence="2">Nucleus</location>
    </subcellularLocation>
</comment>
<sequence length="381" mass="43868">MAVILAMMSREQRRNALPREPASVRDIHRSAHMTRILDGGVHNCVEYIRMSKDTFLKLYAILRECGHLRDTIHVAVEEQVALFLHIVGHHAKNRAMKIDFIRSGATVRRYFNDVLRAICSIRDLFVKQPDTSIHPDIEFNPNFYPFFKDCIGFIDGTHIDARVSANLVSKFRGRKGITQNVLAACDLDLKFTYILAGWEGSANDYLVLKDALSRPPPYGLHIPSGKYYLVDAGYTTTQGFISPYRKVRYHLREQVGRRPQNAKELFNLRHSQLRSRIERAFGILKSRFRILDSRPFFPFNAQVDLVLGCCVLHNFVREIDPNDIIAHEGVGNEDEIPTNDSPNTLGERREAQSRWRELCENIKDEMWHDYVSRGCTSQVPL</sequence>
<name>A0AB40AKP3_DIOCR</name>
<feature type="domain" description="DUF8040" evidence="9">
    <location>
        <begin position="31"/>
        <end position="120"/>
    </location>
</feature>
<dbReference type="PANTHER" id="PTHR22930">
    <property type="match status" value="1"/>
</dbReference>
<evidence type="ECO:0000313" key="11">
    <source>
        <dbReference type="RefSeq" id="XP_039115510.1"/>
    </source>
</evidence>
<evidence type="ECO:0000256" key="3">
    <source>
        <dbReference type="ARBA" id="ARBA00006958"/>
    </source>
</evidence>
<evidence type="ECO:0000256" key="1">
    <source>
        <dbReference type="ARBA" id="ARBA00001968"/>
    </source>
</evidence>
<comment type="cofactor">
    <cofactor evidence="1">
        <name>a divalent metal cation</name>
        <dbReference type="ChEBI" id="CHEBI:60240"/>
    </cofactor>
</comment>
<keyword evidence="6" id="KW-0378">Hydrolase</keyword>
<keyword evidence="5" id="KW-0479">Metal-binding</keyword>
<dbReference type="RefSeq" id="XP_039115510.1">
    <property type="nucleotide sequence ID" value="XM_039259576.1"/>
</dbReference>
<keyword evidence="10" id="KW-1185">Reference proteome</keyword>
<dbReference type="Pfam" id="PF26138">
    <property type="entry name" value="DUF8040"/>
    <property type="match status" value="1"/>
</dbReference>
<feature type="domain" description="DDE Tnp4" evidence="8">
    <location>
        <begin position="154"/>
        <end position="314"/>
    </location>
</feature>
<dbReference type="Pfam" id="PF13359">
    <property type="entry name" value="DDE_Tnp_4"/>
    <property type="match status" value="1"/>
</dbReference>
<comment type="similarity">
    <text evidence="3">Belongs to the HARBI1 family.</text>
</comment>
<dbReference type="Proteomes" id="UP001515500">
    <property type="component" value="Chromosome 3"/>
</dbReference>
<dbReference type="GO" id="GO:0004518">
    <property type="term" value="F:nuclease activity"/>
    <property type="evidence" value="ECO:0007669"/>
    <property type="project" value="UniProtKB-KW"/>
</dbReference>
<dbReference type="PANTHER" id="PTHR22930:SF259">
    <property type="entry name" value="OS08G0106900 PROTEIN"/>
    <property type="match status" value="1"/>
</dbReference>
<dbReference type="InterPro" id="IPR045249">
    <property type="entry name" value="HARBI1-like"/>
</dbReference>
<evidence type="ECO:0000256" key="4">
    <source>
        <dbReference type="ARBA" id="ARBA00022722"/>
    </source>
</evidence>
<reference evidence="11" key="1">
    <citation type="submission" date="2025-08" db="UniProtKB">
        <authorList>
            <consortium name="RefSeq"/>
        </authorList>
    </citation>
    <scope>IDENTIFICATION</scope>
</reference>
<dbReference type="GO" id="GO:0005634">
    <property type="term" value="C:nucleus"/>
    <property type="evidence" value="ECO:0007669"/>
    <property type="project" value="UniProtKB-SubCell"/>
</dbReference>
<proteinExistence type="inferred from homology"/>
<evidence type="ECO:0000256" key="7">
    <source>
        <dbReference type="ARBA" id="ARBA00023242"/>
    </source>
</evidence>
<dbReference type="InterPro" id="IPR027806">
    <property type="entry name" value="HARBI1_dom"/>
</dbReference>
<dbReference type="GO" id="GO:0016787">
    <property type="term" value="F:hydrolase activity"/>
    <property type="evidence" value="ECO:0007669"/>
    <property type="project" value="UniProtKB-KW"/>
</dbReference>
<accession>A0AB40AKP3</accession>
<gene>
    <name evidence="11" type="primary">LOC120250953</name>
</gene>
<dbReference type="AlphaFoldDB" id="A0AB40AKP3"/>
<protein>
    <submittedName>
        <fullName evidence="11">Nuclease HARBI1</fullName>
    </submittedName>
</protein>
<evidence type="ECO:0000259" key="9">
    <source>
        <dbReference type="Pfam" id="PF26138"/>
    </source>
</evidence>
<keyword evidence="7" id="KW-0539">Nucleus</keyword>
<dbReference type="InterPro" id="IPR058353">
    <property type="entry name" value="DUF8040"/>
</dbReference>
<evidence type="ECO:0000313" key="10">
    <source>
        <dbReference type="Proteomes" id="UP001515500"/>
    </source>
</evidence>
<dbReference type="GO" id="GO:0046872">
    <property type="term" value="F:metal ion binding"/>
    <property type="evidence" value="ECO:0007669"/>
    <property type="project" value="UniProtKB-KW"/>
</dbReference>
<keyword evidence="4" id="KW-0540">Nuclease</keyword>